<evidence type="ECO:0000313" key="2">
    <source>
        <dbReference type="Proteomes" id="UP000001635"/>
    </source>
</evidence>
<proteinExistence type="predicted"/>
<dbReference type="HOGENOM" id="CLU_062611_0_0_10"/>
<evidence type="ECO:0008006" key="3">
    <source>
        <dbReference type="Google" id="ProtNLM"/>
    </source>
</evidence>
<reference evidence="2" key="1">
    <citation type="submission" date="2011-07" db="EMBL/GenBank/DDBJ databases">
        <title>The complete genome of Cyclobacterium marinum DSM 745.</title>
        <authorList>
            <person name="Lucas S."/>
            <person name="Han J."/>
            <person name="Lapidus A."/>
            <person name="Bruce D."/>
            <person name="Goodwin L."/>
            <person name="Pitluck S."/>
            <person name="Peters L."/>
            <person name="Kyrpides N."/>
            <person name="Mavromatis K."/>
            <person name="Ivanova N."/>
            <person name="Ovchinnikova G."/>
            <person name="Chertkov O."/>
            <person name="Detter J.C."/>
            <person name="Tapia R."/>
            <person name="Han C."/>
            <person name="Land M."/>
            <person name="Hauser L."/>
            <person name="Markowitz V."/>
            <person name="Cheng J.-F."/>
            <person name="Hugenholtz P."/>
            <person name="Woyke T."/>
            <person name="Wu D."/>
            <person name="Tindall B."/>
            <person name="Schuetze A."/>
            <person name="Brambilla E."/>
            <person name="Klenk H.-P."/>
            <person name="Eisen J.A."/>
        </authorList>
    </citation>
    <scope>NUCLEOTIDE SEQUENCE [LARGE SCALE GENOMIC DNA]</scope>
    <source>
        <strain evidence="2">ATCC 25205 / DSM 745 / LMG 13164 / NCIMB 1802</strain>
    </source>
</reference>
<sequence length="351" mass="40739">MTLDQDYIDCYSKDFSKRICDNHFTNKKRISGQEIIELSASTQLNLMVIRELFEDWQKQVDSFTQNPYFDYSASMVKEALASFMNVLSRAISIEKSDFEPLLTKAVAKTLHLAIEPVSFMERTLEELTKDPASQIKELKKYIKWHRAAWEPAADDLAADPGNLFWKQKLYEGFEKEVDESMQPVVLLDPFQEILPLDFKRLVTEVSETIVAQVEPEVIEEEKVVSSHYIIEEETKEEIQGNDSSEKEGIETIDPAIVWAKFDTEENPYMKGSIAQLKEGMGINQRIMFTKRLFQGNPDLMEQAIIELDETESFYEAIDLLNHSFVKSLNWDIHSDEVMELLQLIFRKYDSE</sequence>
<dbReference type="EMBL" id="CP002955">
    <property type="protein sequence ID" value="AEL23967.1"/>
    <property type="molecule type" value="Genomic_DNA"/>
</dbReference>
<evidence type="ECO:0000313" key="1">
    <source>
        <dbReference type="EMBL" id="AEL23967.1"/>
    </source>
</evidence>
<accession>G0J1W1</accession>
<organism evidence="1 2">
    <name type="scientific">Cyclobacterium marinum (strain ATCC 25205 / DSM 745 / LMG 13164 / NCIMB 1802)</name>
    <name type="common">Flectobacillus marinus</name>
    <dbReference type="NCBI Taxonomy" id="880070"/>
    <lineage>
        <taxon>Bacteria</taxon>
        <taxon>Pseudomonadati</taxon>
        <taxon>Bacteroidota</taxon>
        <taxon>Cytophagia</taxon>
        <taxon>Cytophagales</taxon>
        <taxon>Cyclobacteriaceae</taxon>
        <taxon>Cyclobacterium</taxon>
    </lineage>
</organism>
<protein>
    <recommendedName>
        <fullName evidence="3">TerB-C domain-containing protein</fullName>
    </recommendedName>
</protein>
<dbReference type="eggNOG" id="COG0810">
    <property type="taxonomic scope" value="Bacteria"/>
</dbReference>
<name>G0J1W1_CYCMS</name>
<dbReference type="KEGG" id="cmr:Cycma_0184"/>
<gene>
    <name evidence="1" type="ordered locus">Cycma_0184</name>
</gene>
<keyword evidence="2" id="KW-1185">Reference proteome</keyword>
<dbReference type="AlphaFoldDB" id="G0J1W1"/>
<dbReference type="Proteomes" id="UP000001635">
    <property type="component" value="Chromosome"/>
</dbReference>
<dbReference type="STRING" id="880070.Cycma_0184"/>